<keyword evidence="2" id="KW-1185">Reference proteome</keyword>
<name>A0A7W9W9W5_ARMRO</name>
<dbReference type="EMBL" id="JACHGW010000008">
    <property type="protein sequence ID" value="MBB6053731.1"/>
    <property type="molecule type" value="Genomic_DNA"/>
</dbReference>
<protein>
    <recommendedName>
        <fullName evidence="3">Tetratricopeptide repeat protein</fullName>
    </recommendedName>
</protein>
<organism evidence="1 2">
    <name type="scientific">Armatimonas rosea</name>
    <dbReference type="NCBI Taxonomy" id="685828"/>
    <lineage>
        <taxon>Bacteria</taxon>
        <taxon>Bacillati</taxon>
        <taxon>Armatimonadota</taxon>
        <taxon>Armatimonadia</taxon>
        <taxon>Armatimonadales</taxon>
        <taxon>Armatimonadaceae</taxon>
        <taxon>Armatimonas</taxon>
    </lineage>
</organism>
<dbReference type="Proteomes" id="UP000520814">
    <property type="component" value="Unassembled WGS sequence"/>
</dbReference>
<dbReference type="AlphaFoldDB" id="A0A7W9W9W5"/>
<accession>A0A7W9W9W5</accession>
<evidence type="ECO:0000313" key="2">
    <source>
        <dbReference type="Proteomes" id="UP000520814"/>
    </source>
</evidence>
<proteinExistence type="predicted"/>
<evidence type="ECO:0008006" key="3">
    <source>
        <dbReference type="Google" id="ProtNLM"/>
    </source>
</evidence>
<comment type="caution">
    <text evidence="1">The sequence shown here is derived from an EMBL/GenBank/DDBJ whole genome shotgun (WGS) entry which is preliminary data.</text>
</comment>
<evidence type="ECO:0000313" key="1">
    <source>
        <dbReference type="EMBL" id="MBB6053731.1"/>
    </source>
</evidence>
<reference evidence="1 2" key="1">
    <citation type="submission" date="2020-08" db="EMBL/GenBank/DDBJ databases">
        <title>Genomic Encyclopedia of Type Strains, Phase IV (KMG-IV): sequencing the most valuable type-strain genomes for metagenomic binning, comparative biology and taxonomic classification.</title>
        <authorList>
            <person name="Goeker M."/>
        </authorList>
    </citation>
    <scope>NUCLEOTIDE SEQUENCE [LARGE SCALE GENOMIC DNA]</scope>
    <source>
        <strain evidence="1 2">DSM 23562</strain>
    </source>
</reference>
<dbReference type="RefSeq" id="WP_184203822.1">
    <property type="nucleotide sequence ID" value="NZ_JACHGW010000008.1"/>
</dbReference>
<sequence length="448" mass="50614">MMSPPSELELHLEALHALAVMRWDAGEHEAARRFWRQGCAIYESLSWDQQLWSSFPYTEALVMLGRDTEAERLVRESRHERWERAKLHPAWRRLGRPFEDPERVAGDSQPLDSVALRAQILRDAEQGRWAAALQGITELSPHLLYNHHPAAVRAKVAVLLWQAGEREWARSLLDQAEDETRAIPLHYRSDTLACVAEGWSVVDRARASTLYTEATEALLAVPFGYRWKPLEKLIGSLTSQGFFAEATTLLESTASWERQKNGLRVFLRASLRHGAGVLRAGANPLAQERLWETVRQAAPLLNAPNDMDTYEDKELMQQALEQLARTHTPLSPYDFLLLKDLRWGEALAAYCCLSFEQGNLPDEHLKLLCYLRGVAYEIAWYLSLNSPSPETAVRFLNLLPPTEAAAYALARLGCFDEAQGIARQLSDQVQGEQALSVIQRQAEAAATR</sequence>
<gene>
    <name evidence="1" type="ORF">HNQ39_005573</name>
</gene>